<dbReference type="AlphaFoldDB" id="A0A8J5N4Z7"/>
<dbReference type="GO" id="GO:0003676">
    <property type="term" value="F:nucleic acid binding"/>
    <property type="evidence" value="ECO:0007669"/>
    <property type="project" value="InterPro"/>
</dbReference>
<feature type="compositionally biased region" description="Polar residues" evidence="2">
    <location>
        <begin position="305"/>
        <end position="325"/>
    </location>
</feature>
<comment type="caution">
    <text evidence="4">The sequence shown here is derived from an EMBL/GenBank/DDBJ whole genome shotgun (WGS) entry which is preliminary data.</text>
</comment>
<keyword evidence="1" id="KW-0862">Zinc</keyword>
<evidence type="ECO:0000256" key="2">
    <source>
        <dbReference type="SAM" id="MobiDB-lite"/>
    </source>
</evidence>
<feature type="domain" description="CCHC-type" evidence="3">
    <location>
        <begin position="180"/>
        <end position="193"/>
    </location>
</feature>
<dbReference type="GO" id="GO:0008270">
    <property type="term" value="F:zinc ion binding"/>
    <property type="evidence" value="ECO:0007669"/>
    <property type="project" value="UniProtKB-KW"/>
</dbReference>
<keyword evidence="1" id="KW-0479">Metal-binding</keyword>
<dbReference type="EMBL" id="JAHLQT010009370">
    <property type="protein sequence ID" value="KAG7173593.1"/>
    <property type="molecule type" value="Genomic_DNA"/>
</dbReference>
<keyword evidence="4" id="KW-0548">Nucleotidyltransferase</keyword>
<dbReference type="GO" id="GO:0003964">
    <property type="term" value="F:RNA-directed DNA polymerase activity"/>
    <property type="evidence" value="ECO:0007669"/>
    <property type="project" value="UniProtKB-KW"/>
</dbReference>
<feature type="compositionally biased region" description="Basic residues" evidence="2">
    <location>
        <begin position="1"/>
        <end position="10"/>
    </location>
</feature>
<proteinExistence type="predicted"/>
<keyword evidence="5" id="KW-1185">Reference proteome</keyword>
<evidence type="ECO:0000256" key="1">
    <source>
        <dbReference type="PROSITE-ProRule" id="PRU00047"/>
    </source>
</evidence>
<reference evidence="4" key="1">
    <citation type="journal article" date="2021" name="Sci. Adv.">
        <title>The American lobster genome reveals insights on longevity, neural, and immune adaptations.</title>
        <authorList>
            <person name="Polinski J.M."/>
            <person name="Zimin A.V."/>
            <person name="Clark K.F."/>
            <person name="Kohn A.B."/>
            <person name="Sadowski N."/>
            <person name="Timp W."/>
            <person name="Ptitsyn A."/>
            <person name="Khanna P."/>
            <person name="Romanova D.Y."/>
            <person name="Williams P."/>
            <person name="Greenwood S.J."/>
            <person name="Moroz L.L."/>
            <person name="Walt D.R."/>
            <person name="Bodnar A.G."/>
        </authorList>
    </citation>
    <scope>NUCLEOTIDE SEQUENCE</scope>
    <source>
        <strain evidence="4">GMGI-L3</strain>
    </source>
</reference>
<protein>
    <submittedName>
        <fullName evidence="4">Putative RNA-directed DNA polymerase from mobile element jockey-like 89</fullName>
    </submittedName>
</protein>
<keyword evidence="4" id="KW-0695">RNA-directed DNA polymerase</keyword>
<sequence length="325" mass="36692">MEGQCHKRPRKENNIDNVSPAIQPVAEPPTFAIPTVMKYKIPKETEFKNAYAVVVALELEYKNNKLSVKPNLVGDLILSPQDHNTAKILCEVTNLNGKTVKIIPLDPEEKATRVVLLQYPLELPVEVIIKHSKVTKAERCVTSQNKAQSRQVQVDIKETVPEEVDLGNWWIYKLRPSVPCYKCQKFGHRQSRCHKKVGCGICSLSHKTEMCIQKHKDGTITTAKCPNCGKKHHAWSTSCPERRELMKAAMAKVQPQNKTEAPQNTFVWGQQRQKIANPTPTPPQVSEDSSPALPPPGYRRKLKTPGQNQSMQEAMTNQWTPQPQL</sequence>
<keyword evidence="1" id="KW-0863">Zinc-finger</keyword>
<organism evidence="4 5">
    <name type="scientific">Homarus americanus</name>
    <name type="common">American lobster</name>
    <dbReference type="NCBI Taxonomy" id="6706"/>
    <lineage>
        <taxon>Eukaryota</taxon>
        <taxon>Metazoa</taxon>
        <taxon>Ecdysozoa</taxon>
        <taxon>Arthropoda</taxon>
        <taxon>Crustacea</taxon>
        <taxon>Multicrustacea</taxon>
        <taxon>Malacostraca</taxon>
        <taxon>Eumalacostraca</taxon>
        <taxon>Eucarida</taxon>
        <taxon>Decapoda</taxon>
        <taxon>Pleocyemata</taxon>
        <taxon>Astacidea</taxon>
        <taxon>Nephropoidea</taxon>
        <taxon>Nephropidae</taxon>
        <taxon>Homarus</taxon>
    </lineage>
</organism>
<evidence type="ECO:0000313" key="4">
    <source>
        <dbReference type="EMBL" id="KAG7173593.1"/>
    </source>
</evidence>
<keyword evidence="4" id="KW-0808">Transferase</keyword>
<dbReference type="Proteomes" id="UP000747542">
    <property type="component" value="Unassembled WGS sequence"/>
</dbReference>
<dbReference type="PROSITE" id="PS50158">
    <property type="entry name" value="ZF_CCHC"/>
    <property type="match status" value="1"/>
</dbReference>
<evidence type="ECO:0000313" key="5">
    <source>
        <dbReference type="Proteomes" id="UP000747542"/>
    </source>
</evidence>
<dbReference type="SMART" id="SM00343">
    <property type="entry name" value="ZnF_C2HC"/>
    <property type="match status" value="2"/>
</dbReference>
<gene>
    <name evidence="4" type="ORF">Hamer_G020229</name>
</gene>
<dbReference type="InterPro" id="IPR001878">
    <property type="entry name" value="Znf_CCHC"/>
</dbReference>
<feature type="region of interest" description="Disordered" evidence="2">
    <location>
        <begin position="1"/>
        <end position="21"/>
    </location>
</feature>
<feature type="region of interest" description="Disordered" evidence="2">
    <location>
        <begin position="275"/>
        <end position="325"/>
    </location>
</feature>
<feature type="compositionally biased region" description="Polar residues" evidence="2">
    <location>
        <begin position="275"/>
        <end position="289"/>
    </location>
</feature>
<name>A0A8J5N4Z7_HOMAM</name>
<accession>A0A8J5N4Z7</accession>
<evidence type="ECO:0000259" key="3">
    <source>
        <dbReference type="PROSITE" id="PS50158"/>
    </source>
</evidence>